<dbReference type="GO" id="GO:0004198">
    <property type="term" value="F:calcium-dependent cysteine-type endopeptidase activity"/>
    <property type="evidence" value="ECO:0007669"/>
    <property type="project" value="InterPro"/>
</dbReference>
<evidence type="ECO:0000256" key="6">
    <source>
        <dbReference type="PROSITE-ProRule" id="PRU00239"/>
    </source>
</evidence>
<dbReference type="CDD" id="cd00044">
    <property type="entry name" value="CysPc"/>
    <property type="match status" value="1"/>
</dbReference>
<feature type="compositionally biased region" description="Polar residues" evidence="7">
    <location>
        <begin position="662"/>
        <end position="677"/>
    </location>
</feature>
<keyword evidence="2 6" id="KW-0645">Protease</keyword>
<evidence type="ECO:0000256" key="5">
    <source>
        <dbReference type="PIRSR" id="PIRSR622684-1"/>
    </source>
</evidence>
<dbReference type="OrthoDB" id="424753at2759"/>
<gene>
    <name evidence="9" type="ORF">B0T11DRAFT_9114</name>
</gene>
<dbReference type="PRINTS" id="PR00704">
    <property type="entry name" value="CALPAIN"/>
</dbReference>
<feature type="region of interest" description="Disordered" evidence="7">
    <location>
        <begin position="1"/>
        <end position="46"/>
    </location>
</feature>
<organism evidence="9 10">
    <name type="scientific">Plectosphaerella cucumerina</name>
    <dbReference type="NCBI Taxonomy" id="40658"/>
    <lineage>
        <taxon>Eukaryota</taxon>
        <taxon>Fungi</taxon>
        <taxon>Dikarya</taxon>
        <taxon>Ascomycota</taxon>
        <taxon>Pezizomycotina</taxon>
        <taxon>Sordariomycetes</taxon>
        <taxon>Hypocreomycetidae</taxon>
        <taxon>Glomerellales</taxon>
        <taxon>Plectosphaerellaceae</taxon>
        <taxon>Plectosphaerella</taxon>
    </lineage>
</organism>
<dbReference type="PROSITE" id="PS50203">
    <property type="entry name" value="CALPAIN_CAT"/>
    <property type="match status" value="1"/>
</dbReference>
<keyword evidence="4 6" id="KW-0788">Thiol protease</keyword>
<dbReference type="InterPro" id="IPR001300">
    <property type="entry name" value="Peptidase_C2_calpain_cat"/>
</dbReference>
<dbReference type="PANTHER" id="PTHR10183:SF379">
    <property type="entry name" value="CALPAIN-5"/>
    <property type="match status" value="1"/>
</dbReference>
<evidence type="ECO:0000256" key="1">
    <source>
        <dbReference type="ARBA" id="ARBA00007623"/>
    </source>
</evidence>
<feature type="compositionally biased region" description="Basic and acidic residues" evidence="7">
    <location>
        <begin position="742"/>
        <end position="755"/>
    </location>
</feature>
<comment type="caution">
    <text evidence="9">The sequence shown here is derived from an EMBL/GenBank/DDBJ whole genome shotgun (WGS) entry which is preliminary data.</text>
</comment>
<dbReference type="Gene3D" id="3.90.70.10">
    <property type="entry name" value="Cysteine proteinases"/>
    <property type="match status" value="1"/>
</dbReference>
<dbReference type="Proteomes" id="UP000813385">
    <property type="component" value="Unassembled WGS sequence"/>
</dbReference>
<dbReference type="EMBL" id="JAGPXD010000001">
    <property type="protein sequence ID" value="KAH7375387.1"/>
    <property type="molecule type" value="Genomic_DNA"/>
</dbReference>
<feature type="domain" description="Calpain catalytic" evidence="8">
    <location>
        <begin position="181"/>
        <end position="473"/>
    </location>
</feature>
<proteinExistence type="inferred from homology"/>
<feature type="compositionally biased region" description="Basic residues" evidence="7">
    <location>
        <begin position="24"/>
        <end position="40"/>
    </location>
</feature>
<evidence type="ECO:0000259" key="8">
    <source>
        <dbReference type="PROSITE" id="PS50203"/>
    </source>
</evidence>
<dbReference type="GO" id="GO:0006508">
    <property type="term" value="P:proteolysis"/>
    <property type="evidence" value="ECO:0007669"/>
    <property type="project" value="UniProtKB-KW"/>
</dbReference>
<dbReference type="InterPro" id="IPR022684">
    <property type="entry name" value="Calpain_cysteine_protease"/>
</dbReference>
<evidence type="ECO:0000313" key="9">
    <source>
        <dbReference type="EMBL" id="KAH7375387.1"/>
    </source>
</evidence>
<comment type="similarity">
    <text evidence="1">Belongs to the peptidase C2 family.</text>
</comment>
<dbReference type="SUPFAM" id="SSF54001">
    <property type="entry name" value="Cysteine proteinases"/>
    <property type="match status" value="1"/>
</dbReference>
<dbReference type="PANTHER" id="PTHR10183">
    <property type="entry name" value="CALPAIN"/>
    <property type="match status" value="1"/>
</dbReference>
<protein>
    <submittedName>
        <fullName evidence="9">Calpain family cysteine protease</fullName>
    </submittedName>
</protein>
<keyword evidence="3 6" id="KW-0378">Hydrolase</keyword>
<evidence type="ECO:0000256" key="3">
    <source>
        <dbReference type="ARBA" id="ARBA00022801"/>
    </source>
</evidence>
<dbReference type="Pfam" id="PF00648">
    <property type="entry name" value="Peptidase_C2"/>
    <property type="match status" value="1"/>
</dbReference>
<sequence length="897" mass="100995">MSRSSISSPYGSDSSSSYNSSPIRRGRRSKSSRMSAKKPSKQQAPQAAIDEFWVKFNSRTPGKGTSRPASYLLLPPRDLWLILFLALTILPDNFDAERAAGRSLEATEESAQTSFENARELCIAKVQKIVAECRRNNQKYRDPHFDLEFDLKFGRRDCLDTLSVHRNRGPSQSTLKPQSVKRVTDIFDEPKFYGDQNKPNATDVRQGRGGDCWLMAALCVLSNKPGLIERCCVVRDEEIGVYGFVFYRDGEWRSVTIDDKLYLTKPDYDESYLERRLWEDRERADSEEAYRKIYQSNSGSLYFAQCEGPNETWLPLLEKAYAKAHGDYSAIDGGFTGEAIEDLCGGVTSEIYTTDILNKEKFWREILLEANKDHLLGCSTGFGGRGYGERKGIIEMHAYSVMTAYEGHGERLVKLRNPWGKGEWKGRWADGSSEWTPEWLKRLDHKFGDDGSFWISYADLLKKYCIFDMTRLFGPEWKTSCIWTSLQVPWTVCYHDTHFAFTLSKPGKVVLVLAQLDDRYFRGLEGQYKFELAFRLHRAGHADDIIRSQVLYRMTRSVNAEVELDAGEYEVQLRVDAIRNEDKAPPQHVLRRNVKSRRDKIMKVGNEYDLAHSKASNATRLQEKAAQRAARDEVRKELAAAKTRKKASCVKFKESAEIITPEASNGHPSNGASSDQSPGEKDGEPLAETESKSPPSPTSDPAEDAAKPEEGTTAEPAKCEEADDEDDAVSVSDVGSEAVELEMERRQQEAARDEELKQAAAQLKIQLPELSGDGTSASSDAQKILSQQLEIQRQLLQIQQQLNQQKTASAREADDEPDEFEKDAWNAVVVVGLRVYFKATDPGLAPMDEAVHLRVVRSARSINVSKGLDVDDNAKDATLEGTLEQRKKSIAPQEIQG</sequence>
<dbReference type="SMART" id="SM00230">
    <property type="entry name" value="CysPc"/>
    <property type="match status" value="1"/>
</dbReference>
<dbReference type="AlphaFoldDB" id="A0A8K0TQ98"/>
<feature type="active site" evidence="5 6">
    <location>
        <position position="212"/>
    </location>
</feature>
<feature type="active site" evidence="5 6">
    <location>
        <position position="397"/>
    </location>
</feature>
<feature type="compositionally biased region" description="Low complexity" evidence="7">
    <location>
        <begin position="729"/>
        <end position="738"/>
    </location>
</feature>
<reference evidence="9" key="1">
    <citation type="journal article" date="2021" name="Nat. Commun.">
        <title>Genetic determinants of endophytism in the Arabidopsis root mycobiome.</title>
        <authorList>
            <person name="Mesny F."/>
            <person name="Miyauchi S."/>
            <person name="Thiergart T."/>
            <person name="Pickel B."/>
            <person name="Atanasova L."/>
            <person name="Karlsson M."/>
            <person name="Huettel B."/>
            <person name="Barry K.W."/>
            <person name="Haridas S."/>
            <person name="Chen C."/>
            <person name="Bauer D."/>
            <person name="Andreopoulos W."/>
            <person name="Pangilinan J."/>
            <person name="LaButti K."/>
            <person name="Riley R."/>
            <person name="Lipzen A."/>
            <person name="Clum A."/>
            <person name="Drula E."/>
            <person name="Henrissat B."/>
            <person name="Kohler A."/>
            <person name="Grigoriev I.V."/>
            <person name="Martin F.M."/>
            <person name="Hacquard S."/>
        </authorList>
    </citation>
    <scope>NUCLEOTIDE SEQUENCE</scope>
    <source>
        <strain evidence="9">MPI-CAGE-AT-0016</strain>
    </source>
</reference>
<dbReference type="PROSITE" id="PS00139">
    <property type="entry name" value="THIOL_PROTEASE_CYS"/>
    <property type="match status" value="1"/>
</dbReference>
<evidence type="ECO:0000256" key="4">
    <source>
        <dbReference type="ARBA" id="ARBA00022807"/>
    </source>
</evidence>
<feature type="compositionally biased region" description="Low complexity" evidence="7">
    <location>
        <begin position="1"/>
        <end position="23"/>
    </location>
</feature>
<dbReference type="InterPro" id="IPR038765">
    <property type="entry name" value="Papain-like_cys_pep_sf"/>
</dbReference>
<keyword evidence="10" id="KW-1185">Reference proteome</keyword>
<dbReference type="InterPro" id="IPR000169">
    <property type="entry name" value="Pept_cys_AS"/>
</dbReference>
<feature type="active site" evidence="5 6">
    <location>
        <position position="417"/>
    </location>
</feature>
<evidence type="ECO:0000256" key="7">
    <source>
        <dbReference type="SAM" id="MobiDB-lite"/>
    </source>
</evidence>
<accession>A0A8K0TQ98</accession>
<feature type="region of interest" description="Disordered" evidence="7">
    <location>
        <begin position="659"/>
        <end position="755"/>
    </location>
</feature>
<evidence type="ECO:0000313" key="10">
    <source>
        <dbReference type="Proteomes" id="UP000813385"/>
    </source>
</evidence>
<evidence type="ECO:0000256" key="2">
    <source>
        <dbReference type="ARBA" id="ARBA00022670"/>
    </source>
</evidence>
<name>A0A8K0TQ98_9PEZI</name>